<dbReference type="Proteomes" id="UP000299102">
    <property type="component" value="Unassembled WGS sequence"/>
</dbReference>
<accession>A0A4C1XLY5</accession>
<organism evidence="1 2">
    <name type="scientific">Eumeta variegata</name>
    <name type="common">Bagworm moth</name>
    <name type="synonym">Eumeta japonica</name>
    <dbReference type="NCBI Taxonomy" id="151549"/>
    <lineage>
        <taxon>Eukaryota</taxon>
        <taxon>Metazoa</taxon>
        <taxon>Ecdysozoa</taxon>
        <taxon>Arthropoda</taxon>
        <taxon>Hexapoda</taxon>
        <taxon>Insecta</taxon>
        <taxon>Pterygota</taxon>
        <taxon>Neoptera</taxon>
        <taxon>Endopterygota</taxon>
        <taxon>Lepidoptera</taxon>
        <taxon>Glossata</taxon>
        <taxon>Ditrysia</taxon>
        <taxon>Tineoidea</taxon>
        <taxon>Psychidae</taxon>
        <taxon>Oiketicinae</taxon>
        <taxon>Eumeta</taxon>
    </lineage>
</organism>
<comment type="caution">
    <text evidence="1">The sequence shown here is derived from an EMBL/GenBank/DDBJ whole genome shotgun (WGS) entry which is preliminary data.</text>
</comment>
<evidence type="ECO:0000313" key="1">
    <source>
        <dbReference type="EMBL" id="GBP64771.1"/>
    </source>
</evidence>
<name>A0A4C1XLY5_EUMVA</name>
<gene>
    <name evidence="1" type="ORF">EVAR_14967_1</name>
</gene>
<reference evidence="1 2" key="1">
    <citation type="journal article" date="2019" name="Commun. Biol.">
        <title>The bagworm genome reveals a unique fibroin gene that provides high tensile strength.</title>
        <authorList>
            <person name="Kono N."/>
            <person name="Nakamura H."/>
            <person name="Ohtoshi R."/>
            <person name="Tomita M."/>
            <person name="Numata K."/>
            <person name="Arakawa K."/>
        </authorList>
    </citation>
    <scope>NUCLEOTIDE SEQUENCE [LARGE SCALE GENOMIC DNA]</scope>
</reference>
<evidence type="ECO:0000313" key="2">
    <source>
        <dbReference type="Proteomes" id="UP000299102"/>
    </source>
</evidence>
<proteinExistence type="predicted"/>
<dbReference type="AlphaFoldDB" id="A0A4C1XLY5"/>
<sequence length="188" mass="21034">MAENWRRSVRRSRPKPLCRGLDARLKWPDGQRTWVMEVKVGPPDLSLTRRKTTAEDATSRLSSVECGISPVELAHFRTAAPLVRHGFTTNEINNICKLNTLREQSWRNSFMNPVPSSHAKYREGRGFDDPTCYNFYCPTPERIVLSTCVDQEGTDTVNTVNQESLIGLGLLSLTVSGGQTSVPGDEQP</sequence>
<protein>
    <submittedName>
        <fullName evidence="1">Uncharacterized protein</fullName>
    </submittedName>
</protein>
<keyword evidence="2" id="KW-1185">Reference proteome</keyword>
<dbReference type="EMBL" id="BGZK01000908">
    <property type="protein sequence ID" value="GBP64771.1"/>
    <property type="molecule type" value="Genomic_DNA"/>
</dbReference>